<evidence type="ECO:0000313" key="2">
    <source>
        <dbReference type="Proteomes" id="UP000632858"/>
    </source>
</evidence>
<dbReference type="Proteomes" id="UP000632858">
    <property type="component" value="Unassembled WGS sequence"/>
</dbReference>
<comment type="caution">
    <text evidence="1">The sequence shown here is derived from an EMBL/GenBank/DDBJ whole genome shotgun (WGS) entry which is preliminary data.</text>
</comment>
<reference evidence="1" key="1">
    <citation type="journal article" date="2014" name="Int. J. Syst. Evol. Microbiol.">
        <title>Complete genome sequence of Corynebacterium casei LMG S-19264T (=DSM 44701T), isolated from a smear-ripened cheese.</title>
        <authorList>
            <consortium name="US DOE Joint Genome Institute (JGI-PGF)"/>
            <person name="Walter F."/>
            <person name="Albersmeier A."/>
            <person name="Kalinowski J."/>
            <person name="Ruckert C."/>
        </authorList>
    </citation>
    <scope>NUCLEOTIDE SEQUENCE</scope>
    <source>
        <strain evidence="1">CGMCC 1.12726</strain>
    </source>
</reference>
<dbReference type="EMBL" id="BMFO01000006">
    <property type="protein sequence ID" value="GGF98230.1"/>
    <property type="molecule type" value="Genomic_DNA"/>
</dbReference>
<keyword evidence="2" id="KW-1185">Reference proteome</keyword>
<name>A0A917CUN5_9GAMM</name>
<evidence type="ECO:0000313" key="1">
    <source>
        <dbReference type="EMBL" id="GGF98230.1"/>
    </source>
</evidence>
<gene>
    <name evidence="1" type="ORF">GCM10010960_19830</name>
</gene>
<reference evidence="1" key="2">
    <citation type="submission" date="2020-09" db="EMBL/GenBank/DDBJ databases">
        <authorList>
            <person name="Sun Q."/>
            <person name="Zhou Y."/>
        </authorList>
    </citation>
    <scope>NUCLEOTIDE SEQUENCE</scope>
    <source>
        <strain evidence="1">CGMCC 1.12726</strain>
    </source>
</reference>
<sequence>MKTLENITPRICQKYNSCSAPVCPFDTSWPSIKHLPGEPVCKWLRESMKPGSEAILSHALTGEIAGKVAEVRDALLCRKGALKYSLRRAEKQGRKVQLIKRKEIV</sequence>
<accession>A0A917CUN5</accession>
<proteinExistence type="predicted"/>
<protein>
    <submittedName>
        <fullName evidence="1">Uncharacterized protein</fullName>
    </submittedName>
</protein>
<organism evidence="1 2">
    <name type="scientific">Arenimonas maotaiensis</name>
    <dbReference type="NCBI Taxonomy" id="1446479"/>
    <lineage>
        <taxon>Bacteria</taxon>
        <taxon>Pseudomonadati</taxon>
        <taxon>Pseudomonadota</taxon>
        <taxon>Gammaproteobacteria</taxon>
        <taxon>Lysobacterales</taxon>
        <taxon>Lysobacteraceae</taxon>
        <taxon>Arenimonas</taxon>
    </lineage>
</organism>
<dbReference type="AlphaFoldDB" id="A0A917CUN5"/>